<dbReference type="EMBL" id="SMKW01000058">
    <property type="protein sequence ID" value="TDD41442.1"/>
    <property type="molecule type" value="Genomic_DNA"/>
</dbReference>
<dbReference type="FunFam" id="3.30.70.360:FF:000001">
    <property type="entry name" value="N-acetyldiaminopimelate deacetylase"/>
    <property type="match status" value="1"/>
</dbReference>
<feature type="binding site" evidence="2">
    <location>
        <position position="370"/>
    </location>
    <ligand>
        <name>Mn(2+)</name>
        <dbReference type="ChEBI" id="CHEBI:29035"/>
        <label>2</label>
    </ligand>
</feature>
<gene>
    <name evidence="4" type="ORF">E1288_32485</name>
</gene>
<dbReference type="PANTHER" id="PTHR11014">
    <property type="entry name" value="PEPTIDASE M20 FAMILY MEMBER"/>
    <property type="match status" value="1"/>
</dbReference>
<comment type="cofactor">
    <cofactor evidence="2">
        <name>Mn(2+)</name>
        <dbReference type="ChEBI" id="CHEBI:29035"/>
    </cofactor>
    <text evidence="2">The Mn(2+) ion enhances activity.</text>
</comment>
<keyword evidence="2" id="KW-0464">Manganese</keyword>
<comment type="caution">
    <text evidence="4">The sequence shown here is derived from an EMBL/GenBank/DDBJ whole genome shotgun (WGS) entry which is preliminary data.</text>
</comment>
<dbReference type="InterPro" id="IPR002933">
    <property type="entry name" value="Peptidase_M20"/>
</dbReference>
<keyword evidence="5" id="KW-1185">Reference proteome</keyword>
<organism evidence="4 5">
    <name type="scientific">Saccharopolyspora elongata</name>
    <dbReference type="NCBI Taxonomy" id="2530387"/>
    <lineage>
        <taxon>Bacteria</taxon>
        <taxon>Bacillati</taxon>
        <taxon>Actinomycetota</taxon>
        <taxon>Actinomycetes</taxon>
        <taxon>Pseudonocardiales</taxon>
        <taxon>Pseudonocardiaceae</taxon>
        <taxon>Saccharopolyspora</taxon>
    </lineage>
</organism>
<reference evidence="4 5" key="1">
    <citation type="submission" date="2019-03" db="EMBL/GenBank/DDBJ databases">
        <title>Draft genome sequences of novel Actinobacteria.</title>
        <authorList>
            <person name="Sahin N."/>
            <person name="Ay H."/>
            <person name="Saygin H."/>
        </authorList>
    </citation>
    <scope>NUCLEOTIDE SEQUENCE [LARGE SCALE GENOMIC DNA]</scope>
    <source>
        <strain evidence="4 5">7K502</strain>
    </source>
</reference>
<dbReference type="OrthoDB" id="9777385at2"/>
<proteinExistence type="predicted"/>
<dbReference type="PANTHER" id="PTHR11014:SF63">
    <property type="entry name" value="METALLOPEPTIDASE, PUTATIVE (AFU_ORTHOLOGUE AFUA_6G09600)-RELATED"/>
    <property type="match status" value="1"/>
</dbReference>
<evidence type="ECO:0000256" key="2">
    <source>
        <dbReference type="PIRSR" id="PIRSR005962-1"/>
    </source>
</evidence>
<name>A0A4R4YE39_9PSEU</name>
<evidence type="ECO:0000259" key="3">
    <source>
        <dbReference type="Pfam" id="PF07687"/>
    </source>
</evidence>
<dbReference type="InterPro" id="IPR036264">
    <property type="entry name" value="Bact_exopeptidase_dim_dom"/>
</dbReference>
<evidence type="ECO:0000313" key="4">
    <source>
        <dbReference type="EMBL" id="TDD41442.1"/>
    </source>
</evidence>
<feature type="domain" description="Peptidase M20 dimerisation" evidence="3">
    <location>
        <begin position="193"/>
        <end position="265"/>
    </location>
</feature>
<feature type="binding site" evidence="2">
    <location>
        <position position="140"/>
    </location>
    <ligand>
        <name>Mn(2+)</name>
        <dbReference type="ChEBI" id="CHEBI:29035"/>
        <label>2</label>
    </ligand>
</feature>
<evidence type="ECO:0000256" key="1">
    <source>
        <dbReference type="ARBA" id="ARBA00022801"/>
    </source>
</evidence>
<evidence type="ECO:0000313" key="5">
    <source>
        <dbReference type="Proteomes" id="UP000294947"/>
    </source>
</evidence>
<dbReference type="Proteomes" id="UP000294947">
    <property type="component" value="Unassembled WGS sequence"/>
</dbReference>
<feature type="binding site" evidence="2">
    <location>
        <position position="104"/>
    </location>
    <ligand>
        <name>Mn(2+)</name>
        <dbReference type="ChEBI" id="CHEBI:29035"/>
        <label>2</label>
    </ligand>
</feature>
<dbReference type="SUPFAM" id="SSF55031">
    <property type="entry name" value="Bacterial exopeptidase dimerisation domain"/>
    <property type="match status" value="1"/>
</dbReference>
<dbReference type="CDD" id="cd03886">
    <property type="entry name" value="M20_Acy1"/>
    <property type="match status" value="1"/>
</dbReference>
<dbReference type="Gene3D" id="3.40.630.10">
    <property type="entry name" value="Zn peptidases"/>
    <property type="match status" value="1"/>
</dbReference>
<keyword evidence="1 4" id="KW-0378">Hydrolase</keyword>
<dbReference type="InterPro" id="IPR017439">
    <property type="entry name" value="Amidohydrolase"/>
</dbReference>
<accession>A0A4R4YE39</accession>
<sequence length="407" mass="43160">MIALPALVDDARALHPDLVRIRHDLHRVPELGLRLPRTQERVLSELDGLGLDVSTGTGLSSVTAVLRGSRPGPTVLLRGDMDALPVVEATGLDFAADADRMHACGHDLHTTMLLGAAKLLAPRRDQLAGDVVFMFQPGEEGYDGAARMLEEGLLSASGRKPDAAYALHVISSLRRGLFTTRGGPMLAASNRLVVTVRGRGGHGSMPFRAVDPVPVACEMVLALQAFVTRRFDIFDPVVLTVGTIHGGTQENVIPDEVTFAATVRSFSRHAQSVVKDGSVQVCAGIAAAHGAEVRAEFVEQYPVTVNDEAEAEFVADALRELHGENRFAPAPQPLGASEDFSRVLDEIPGAMISLGACPEDLDPEKAPNNHSPRARFDDAVLGDGAAAYAALAARRQQDGRDTTGSGA</sequence>
<dbReference type="NCBIfam" id="TIGR01891">
    <property type="entry name" value="amidohydrolases"/>
    <property type="match status" value="1"/>
</dbReference>
<dbReference type="Gene3D" id="3.30.70.360">
    <property type="match status" value="1"/>
</dbReference>
<dbReference type="SUPFAM" id="SSF53187">
    <property type="entry name" value="Zn-dependent exopeptidases"/>
    <property type="match status" value="1"/>
</dbReference>
<feature type="binding site" evidence="2">
    <location>
        <position position="106"/>
    </location>
    <ligand>
        <name>Mn(2+)</name>
        <dbReference type="ChEBI" id="CHEBI:29035"/>
        <label>2</label>
    </ligand>
</feature>
<dbReference type="Pfam" id="PF07687">
    <property type="entry name" value="M20_dimer"/>
    <property type="match status" value="1"/>
</dbReference>
<protein>
    <submittedName>
        <fullName evidence="4">Amidohydrolase</fullName>
    </submittedName>
</protein>
<dbReference type="GO" id="GO:0019877">
    <property type="term" value="P:diaminopimelate biosynthetic process"/>
    <property type="evidence" value="ECO:0007669"/>
    <property type="project" value="UniProtKB-ARBA"/>
</dbReference>
<feature type="binding site" evidence="2">
    <location>
        <position position="168"/>
    </location>
    <ligand>
        <name>Mn(2+)</name>
        <dbReference type="ChEBI" id="CHEBI:29035"/>
        <label>2</label>
    </ligand>
</feature>
<dbReference type="Pfam" id="PF01546">
    <property type="entry name" value="Peptidase_M20"/>
    <property type="match status" value="1"/>
</dbReference>
<dbReference type="GO" id="GO:0050118">
    <property type="term" value="F:N-acetyldiaminopimelate deacetylase activity"/>
    <property type="evidence" value="ECO:0007669"/>
    <property type="project" value="UniProtKB-ARBA"/>
</dbReference>
<keyword evidence="2" id="KW-0479">Metal-binding</keyword>
<dbReference type="AlphaFoldDB" id="A0A4R4YE39"/>
<dbReference type="RefSeq" id="WP_132492093.1">
    <property type="nucleotide sequence ID" value="NZ_SMKW01000058.1"/>
</dbReference>
<dbReference type="GO" id="GO:0046872">
    <property type="term" value="F:metal ion binding"/>
    <property type="evidence" value="ECO:0007669"/>
    <property type="project" value="UniProtKB-KW"/>
</dbReference>
<dbReference type="InterPro" id="IPR011650">
    <property type="entry name" value="Peptidase_M20_dimer"/>
</dbReference>
<dbReference type="PIRSF" id="PIRSF005962">
    <property type="entry name" value="Pept_M20D_amidohydro"/>
    <property type="match status" value="1"/>
</dbReference>